<evidence type="ECO:0000313" key="9">
    <source>
        <dbReference type="Proteomes" id="UP001154282"/>
    </source>
</evidence>
<feature type="transmembrane region" description="Helical" evidence="7">
    <location>
        <begin position="122"/>
        <end position="140"/>
    </location>
</feature>
<reference evidence="8" key="1">
    <citation type="submission" date="2022-08" db="EMBL/GenBank/DDBJ databases">
        <authorList>
            <person name="Gutierrez-Valencia J."/>
        </authorList>
    </citation>
    <scope>NUCLEOTIDE SEQUENCE</scope>
</reference>
<dbReference type="PANTHER" id="PTHR12906">
    <property type="entry name" value="PROTEIN C20ORF24 RAB5-INTERACTING PROTEIN"/>
    <property type="match status" value="1"/>
</dbReference>
<dbReference type="InterPro" id="IPR010742">
    <property type="entry name" value="RCAF1"/>
</dbReference>
<evidence type="ECO:0008006" key="10">
    <source>
        <dbReference type="Google" id="ProtNLM"/>
    </source>
</evidence>
<evidence type="ECO:0000256" key="5">
    <source>
        <dbReference type="ARBA" id="ARBA00022989"/>
    </source>
</evidence>
<dbReference type="GO" id="GO:0005789">
    <property type="term" value="C:endoplasmic reticulum membrane"/>
    <property type="evidence" value="ECO:0007669"/>
    <property type="project" value="UniProtKB-SubCell"/>
</dbReference>
<keyword evidence="9" id="KW-1185">Reference proteome</keyword>
<keyword evidence="6 7" id="KW-0472">Membrane</keyword>
<sequence>MKEAKSVKLSSQPAQAQQQLLEQPLQQQQHQNGHLSPFKFAKLLDPEASWDKDQLGDVLHWIRQVVALLCGLVWGAVPVVGGLWIGIFLLISSGIIYGYYALILKVDEEDYGGHGALLQEGLFASITVFLLSWTLVYSLAHF</sequence>
<evidence type="ECO:0000256" key="4">
    <source>
        <dbReference type="ARBA" id="ARBA00022824"/>
    </source>
</evidence>
<evidence type="ECO:0000256" key="2">
    <source>
        <dbReference type="ARBA" id="ARBA00009436"/>
    </source>
</evidence>
<gene>
    <name evidence="8" type="ORF">LITE_LOCUS41403</name>
</gene>
<evidence type="ECO:0000256" key="6">
    <source>
        <dbReference type="ARBA" id="ARBA00023136"/>
    </source>
</evidence>
<comment type="similarity">
    <text evidence="2">Belongs to the EMC6 family.</text>
</comment>
<comment type="subcellular location">
    <subcellularLocation>
        <location evidence="1">Endoplasmic reticulum membrane</location>
        <topology evidence="1">Multi-pass membrane protein</topology>
    </subcellularLocation>
</comment>
<keyword evidence="5 7" id="KW-1133">Transmembrane helix</keyword>
<keyword evidence="3 7" id="KW-0812">Transmembrane</keyword>
<dbReference type="GO" id="GO:0005739">
    <property type="term" value="C:mitochondrion"/>
    <property type="evidence" value="ECO:0007669"/>
    <property type="project" value="GOC"/>
</dbReference>
<dbReference type="Proteomes" id="UP001154282">
    <property type="component" value="Unassembled WGS sequence"/>
</dbReference>
<dbReference type="InterPro" id="IPR029008">
    <property type="entry name" value="EMC6-like"/>
</dbReference>
<feature type="transmembrane region" description="Helical" evidence="7">
    <location>
        <begin position="83"/>
        <end position="102"/>
    </location>
</feature>
<accession>A0AAV0Q372</accession>
<evidence type="ECO:0000313" key="8">
    <source>
        <dbReference type="EMBL" id="CAI0539783.1"/>
    </source>
</evidence>
<dbReference type="EMBL" id="CAMGYJ010000009">
    <property type="protein sequence ID" value="CAI0539783.1"/>
    <property type="molecule type" value="Genomic_DNA"/>
</dbReference>
<protein>
    <recommendedName>
        <fullName evidence="10">Rab5-interacting protein</fullName>
    </recommendedName>
</protein>
<dbReference type="PANTHER" id="PTHR12906:SF0">
    <property type="entry name" value="GEL COMPLEX SUBUNIT OPTI"/>
    <property type="match status" value="1"/>
</dbReference>
<name>A0AAV0Q372_9ROSI</name>
<organism evidence="8 9">
    <name type="scientific">Linum tenue</name>
    <dbReference type="NCBI Taxonomy" id="586396"/>
    <lineage>
        <taxon>Eukaryota</taxon>
        <taxon>Viridiplantae</taxon>
        <taxon>Streptophyta</taxon>
        <taxon>Embryophyta</taxon>
        <taxon>Tracheophyta</taxon>
        <taxon>Spermatophyta</taxon>
        <taxon>Magnoliopsida</taxon>
        <taxon>eudicotyledons</taxon>
        <taxon>Gunneridae</taxon>
        <taxon>Pentapetalae</taxon>
        <taxon>rosids</taxon>
        <taxon>fabids</taxon>
        <taxon>Malpighiales</taxon>
        <taxon>Linaceae</taxon>
        <taxon>Linum</taxon>
    </lineage>
</organism>
<proteinExistence type="inferred from homology"/>
<keyword evidence="4" id="KW-0256">Endoplasmic reticulum</keyword>
<dbReference type="AlphaFoldDB" id="A0AAV0Q372"/>
<dbReference type="Pfam" id="PF07019">
    <property type="entry name" value="EMC6"/>
    <property type="match status" value="1"/>
</dbReference>
<evidence type="ECO:0000256" key="7">
    <source>
        <dbReference type="SAM" id="Phobius"/>
    </source>
</evidence>
<evidence type="ECO:0000256" key="3">
    <source>
        <dbReference type="ARBA" id="ARBA00022692"/>
    </source>
</evidence>
<dbReference type="GO" id="GO:0097250">
    <property type="term" value="P:mitochondrial respirasome assembly"/>
    <property type="evidence" value="ECO:0007669"/>
    <property type="project" value="InterPro"/>
</dbReference>
<comment type="caution">
    <text evidence="8">The sequence shown here is derived from an EMBL/GenBank/DDBJ whole genome shotgun (WGS) entry which is preliminary data.</text>
</comment>
<evidence type="ECO:0000256" key="1">
    <source>
        <dbReference type="ARBA" id="ARBA00004477"/>
    </source>
</evidence>